<dbReference type="AlphaFoldDB" id="A0A6N6WAR3"/>
<dbReference type="Proteomes" id="UP000463700">
    <property type="component" value="Unassembled WGS sequence"/>
</dbReference>
<evidence type="ECO:0000259" key="1">
    <source>
        <dbReference type="PROSITE" id="PS50968"/>
    </source>
</evidence>
<proteinExistence type="predicted"/>
<feature type="domain" description="Lipoyl-binding" evidence="1">
    <location>
        <begin position="135"/>
        <end position="217"/>
    </location>
</feature>
<evidence type="ECO:0000313" key="2">
    <source>
        <dbReference type="EMBL" id="KAE8756978.1"/>
    </source>
</evidence>
<protein>
    <recommendedName>
        <fullName evidence="1">Lipoyl-binding domain-containing protein</fullName>
    </recommendedName>
</protein>
<evidence type="ECO:0000313" key="3">
    <source>
        <dbReference type="Proteomes" id="UP000463700"/>
    </source>
</evidence>
<sequence length="219" mass="23962">MSKAERREAERLGLCQSVANEAGRTRDQNAFHFGVRLNIHFSIRGCSLDSMIFTDCVIVNNKTCCYCSHHRDTSFGASPVTTATYSEQSEQFDARVRHALAMGGSAKLEQRRATGALNARERVERLLDEGSFKEIGTLATSAVAADRESTPADGKITGLGRIDAQPGDSMDEDQVVLTLESMKMEIPVIAPETCRLISVLVKEGEAVREGQDLSVIEHD</sequence>
<dbReference type="CDD" id="cd06850">
    <property type="entry name" value="biotinyl_domain"/>
    <property type="match status" value="1"/>
</dbReference>
<name>A0A6N6WAR3_9BURK</name>
<dbReference type="PROSITE" id="PS50968">
    <property type="entry name" value="BIOTINYL_LIPOYL"/>
    <property type="match status" value="1"/>
</dbReference>
<dbReference type="InterPro" id="IPR029045">
    <property type="entry name" value="ClpP/crotonase-like_dom_sf"/>
</dbReference>
<dbReference type="InterPro" id="IPR000089">
    <property type="entry name" value="Biotin_lipoyl"/>
</dbReference>
<reference evidence="2 3" key="1">
    <citation type="journal article" date="2020" name="Int. J. Syst. Evol. Microbiol.">
        <title>Paraburkholderia madseniana sp. nov., a phenolic acid-degrading bacterium isolated from acidic forest soil.</title>
        <authorList>
            <person name="Wilhelm R.C."/>
            <person name="Murphy S.J.L."/>
            <person name="Feriancek N.M."/>
            <person name="Karasz D.C."/>
            <person name="DeRito C.M."/>
            <person name="Newman J.D."/>
            <person name="Buckley D.H."/>
        </authorList>
    </citation>
    <scope>NUCLEOTIDE SEQUENCE [LARGE SCALE GENOMIC DNA]</scope>
    <source>
        <strain evidence="2 3">RP11</strain>
    </source>
</reference>
<dbReference type="SUPFAM" id="SSF52096">
    <property type="entry name" value="ClpP/crotonase"/>
    <property type="match status" value="1"/>
</dbReference>
<dbReference type="SUPFAM" id="SSF51230">
    <property type="entry name" value="Single hybrid motif"/>
    <property type="match status" value="1"/>
</dbReference>
<dbReference type="Pfam" id="PF00364">
    <property type="entry name" value="Biotin_lipoyl"/>
    <property type="match status" value="1"/>
</dbReference>
<dbReference type="EMBL" id="VOSW01000054">
    <property type="protein sequence ID" value="KAE8756978.1"/>
    <property type="molecule type" value="Genomic_DNA"/>
</dbReference>
<dbReference type="Gene3D" id="3.90.226.10">
    <property type="entry name" value="2-enoyl-CoA Hydratase, Chain A, domain 1"/>
    <property type="match status" value="1"/>
</dbReference>
<comment type="caution">
    <text evidence="2">The sequence shown here is derived from an EMBL/GenBank/DDBJ whole genome shotgun (WGS) entry which is preliminary data.</text>
</comment>
<dbReference type="OrthoDB" id="9803706at2"/>
<gene>
    <name evidence="2" type="ORF">FSO04_26435</name>
</gene>
<accession>A0A6N6WAR3</accession>
<dbReference type="RefSeq" id="WP_154564061.1">
    <property type="nucleotide sequence ID" value="NZ_JAMXWG010000035.1"/>
</dbReference>
<organism evidence="2 3">
    <name type="scientific">Paraburkholderia madseniana</name>
    <dbReference type="NCBI Taxonomy" id="2599607"/>
    <lineage>
        <taxon>Bacteria</taxon>
        <taxon>Pseudomonadati</taxon>
        <taxon>Pseudomonadota</taxon>
        <taxon>Betaproteobacteria</taxon>
        <taxon>Burkholderiales</taxon>
        <taxon>Burkholderiaceae</taxon>
        <taxon>Paraburkholderia</taxon>
    </lineage>
</organism>
<dbReference type="InterPro" id="IPR011053">
    <property type="entry name" value="Single_hybrid_motif"/>
</dbReference>